<name>S8EZI1_FOMSC</name>
<dbReference type="PANTHER" id="PTHR10026">
    <property type="entry name" value="CYCLIN"/>
    <property type="match status" value="1"/>
</dbReference>
<keyword evidence="4" id="KW-0805">Transcription regulation</keyword>
<evidence type="ECO:0000256" key="5">
    <source>
        <dbReference type="ARBA" id="ARBA00023127"/>
    </source>
</evidence>
<proteinExistence type="inferred from homology"/>
<dbReference type="Proteomes" id="UP000015241">
    <property type="component" value="Unassembled WGS sequence"/>
</dbReference>
<evidence type="ECO:0000256" key="9">
    <source>
        <dbReference type="RuleBase" id="RU000383"/>
    </source>
</evidence>
<evidence type="ECO:0000256" key="1">
    <source>
        <dbReference type="ARBA" id="ARBA00004123"/>
    </source>
</evidence>
<dbReference type="InterPro" id="IPR006671">
    <property type="entry name" value="Cyclin_N"/>
</dbReference>
<sequence length="410" mass="45113">MATDFWFSSQHCRWSVDRTTLRDARAEDLQYVGHPEHLDFLSMFFSGLIGRLGKKLTLKQRVIATATVFFRRFYVKNAYCDTDPFIVIAACCYVAAKAEESPVHIKNVVTEARSLFSKYGIKTFPADNSKLAEMEFYLVDDLECDLTVFHPYRTLMTLCSKEGSDVSEAEAGEVGVGIDDGPRYWGTGEGRLEMHEGALQMAWFLINDTYRSDLCLLYPPHLIAITAIYMACAVHQETRGDIEKQTQSQPHGLAGSTGAPPSMRRSSRPSSSSFKRQQPQDIVGFLAGLNVNMGLVGTIAQEIVALHALWDRYNDDGTVSDSRASLKRSVSGAIVGGATPSVSSSPIGTPVVSGDHGHGEQRPEIVRPGFLIQLFWRMREARMNDLSGAHAGPSRAVAVNKVLERAQAAG</sequence>
<comment type="subcellular location">
    <subcellularLocation>
        <location evidence="1">Nucleus</location>
    </subcellularLocation>
</comment>
<evidence type="ECO:0000256" key="6">
    <source>
        <dbReference type="ARBA" id="ARBA00023159"/>
    </source>
</evidence>
<dbReference type="GO" id="GO:0005634">
    <property type="term" value="C:nucleus"/>
    <property type="evidence" value="ECO:0007669"/>
    <property type="project" value="UniProtKB-SubCell"/>
</dbReference>
<feature type="region of interest" description="Disordered" evidence="10">
    <location>
        <begin position="241"/>
        <end position="277"/>
    </location>
</feature>
<feature type="compositionally biased region" description="Low complexity" evidence="10">
    <location>
        <begin position="260"/>
        <end position="273"/>
    </location>
</feature>
<dbReference type="InterPro" id="IPR013763">
    <property type="entry name" value="Cyclin-like_dom"/>
</dbReference>
<evidence type="ECO:0000256" key="2">
    <source>
        <dbReference type="ARBA" id="ARBA00008638"/>
    </source>
</evidence>
<dbReference type="CDD" id="cd20514">
    <property type="entry name" value="CYCLIN_CCNC_rpt2"/>
    <property type="match status" value="1"/>
</dbReference>
<dbReference type="InterPro" id="IPR043198">
    <property type="entry name" value="Cyclin/Ssn8"/>
</dbReference>
<evidence type="ECO:0000256" key="10">
    <source>
        <dbReference type="SAM" id="MobiDB-lite"/>
    </source>
</evidence>
<evidence type="ECO:0000256" key="3">
    <source>
        <dbReference type="ARBA" id="ARBA00022491"/>
    </source>
</evidence>
<evidence type="ECO:0000256" key="4">
    <source>
        <dbReference type="ARBA" id="ARBA00023015"/>
    </source>
</evidence>
<evidence type="ECO:0000256" key="7">
    <source>
        <dbReference type="ARBA" id="ARBA00023163"/>
    </source>
</evidence>
<keyword evidence="6" id="KW-0010">Activator</keyword>
<dbReference type="GO" id="GO:0016538">
    <property type="term" value="F:cyclin-dependent protein serine/threonine kinase regulator activity"/>
    <property type="evidence" value="ECO:0007669"/>
    <property type="project" value="InterPro"/>
</dbReference>
<keyword evidence="5 9" id="KW-0195">Cyclin</keyword>
<keyword evidence="13" id="KW-1185">Reference proteome</keyword>
<gene>
    <name evidence="12" type="ORF">FOMPIDRAFT_1025969</name>
</gene>
<accession>S8EZI1</accession>
<keyword evidence="3" id="KW-0678">Repressor</keyword>
<keyword evidence="8" id="KW-0539">Nucleus</keyword>
<evidence type="ECO:0000313" key="12">
    <source>
        <dbReference type="EMBL" id="EPS95025.1"/>
    </source>
</evidence>
<dbReference type="EMBL" id="KE504217">
    <property type="protein sequence ID" value="EPS95025.1"/>
    <property type="molecule type" value="Genomic_DNA"/>
</dbReference>
<dbReference type="FunFam" id="1.10.472.10:FF:000076">
    <property type="entry name" value="RNA polymerase II holoenzyme cyclin-like subunit"/>
    <property type="match status" value="1"/>
</dbReference>
<dbReference type="InParanoid" id="S8EZI1"/>
<evidence type="ECO:0000313" key="13">
    <source>
        <dbReference type="Proteomes" id="UP000015241"/>
    </source>
</evidence>
<dbReference type="InterPro" id="IPR036915">
    <property type="entry name" value="Cyclin-like_sf"/>
</dbReference>
<comment type="similarity">
    <text evidence="2">Belongs to the cyclin family. Cyclin C subfamily.</text>
</comment>
<dbReference type="HOGENOM" id="CLU_034754_5_0_1"/>
<organism evidence="12 13">
    <name type="scientific">Fomitopsis schrenkii</name>
    <name type="common">Brown rot fungus</name>
    <dbReference type="NCBI Taxonomy" id="2126942"/>
    <lineage>
        <taxon>Eukaryota</taxon>
        <taxon>Fungi</taxon>
        <taxon>Dikarya</taxon>
        <taxon>Basidiomycota</taxon>
        <taxon>Agaricomycotina</taxon>
        <taxon>Agaricomycetes</taxon>
        <taxon>Polyporales</taxon>
        <taxon>Fomitopsis</taxon>
    </lineage>
</organism>
<dbReference type="OrthoDB" id="10266018at2759"/>
<dbReference type="SMART" id="SM00385">
    <property type="entry name" value="CYCLIN"/>
    <property type="match status" value="2"/>
</dbReference>
<protein>
    <recommendedName>
        <fullName evidence="11">Cyclin-like domain-containing protein</fullName>
    </recommendedName>
</protein>
<dbReference type="eggNOG" id="KOG0794">
    <property type="taxonomic scope" value="Eukaryota"/>
</dbReference>
<evidence type="ECO:0000256" key="8">
    <source>
        <dbReference type="ARBA" id="ARBA00023242"/>
    </source>
</evidence>
<feature type="domain" description="Cyclin-like" evidence="11">
    <location>
        <begin position="47"/>
        <end position="140"/>
    </location>
</feature>
<reference evidence="12 13" key="1">
    <citation type="journal article" date="2012" name="Science">
        <title>The Paleozoic origin of enzymatic lignin decomposition reconstructed from 31 fungal genomes.</title>
        <authorList>
            <person name="Floudas D."/>
            <person name="Binder M."/>
            <person name="Riley R."/>
            <person name="Barry K."/>
            <person name="Blanchette R.A."/>
            <person name="Henrissat B."/>
            <person name="Martinez A.T."/>
            <person name="Otillar R."/>
            <person name="Spatafora J.W."/>
            <person name="Yadav J.S."/>
            <person name="Aerts A."/>
            <person name="Benoit I."/>
            <person name="Boyd A."/>
            <person name="Carlson A."/>
            <person name="Copeland A."/>
            <person name="Coutinho P.M."/>
            <person name="de Vries R.P."/>
            <person name="Ferreira P."/>
            <person name="Findley K."/>
            <person name="Foster B."/>
            <person name="Gaskell J."/>
            <person name="Glotzer D."/>
            <person name="Gorecki P."/>
            <person name="Heitman J."/>
            <person name="Hesse C."/>
            <person name="Hori C."/>
            <person name="Igarashi K."/>
            <person name="Jurgens J.A."/>
            <person name="Kallen N."/>
            <person name="Kersten P."/>
            <person name="Kohler A."/>
            <person name="Kuees U."/>
            <person name="Kumar T.K.A."/>
            <person name="Kuo A."/>
            <person name="LaButti K."/>
            <person name="Larrondo L.F."/>
            <person name="Lindquist E."/>
            <person name="Ling A."/>
            <person name="Lombard V."/>
            <person name="Lucas S."/>
            <person name="Lundell T."/>
            <person name="Martin R."/>
            <person name="McLaughlin D.J."/>
            <person name="Morgenstern I."/>
            <person name="Morin E."/>
            <person name="Murat C."/>
            <person name="Nagy L.G."/>
            <person name="Nolan M."/>
            <person name="Ohm R.A."/>
            <person name="Patyshakuliyeva A."/>
            <person name="Rokas A."/>
            <person name="Ruiz-Duenas F.J."/>
            <person name="Sabat G."/>
            <person name="Salamov A."/>
            <person name="Samejima M."/>
            <person name="Schmutz J."/>
            <person name="Slot J.C."/>
            <person name="St John F."/>
            <person name="Stenlid J."/>
            <person name="Sun H."/>
            <person name="Sun S."/>
            <person name="Syed K."/>
            <person name="Tsang A."/>
            <person name="Wiebenga A."/>
            <person name="Young D."/>
            <person name="Pisabarro A."/>
            <person name="Eastwood D.C."/>
            <person name="Martin F."/>
            <person name="Cullen D."/>
            <person name="Grigoriev I.V."/>
            <person name="Hibbett D.S."/>
        </authorList>
    </citation>
    <scope>NUCLEOTIDE SEQUENCE</scope>
    <source>
        <strain evidence="13">FP-58527</strain>
    </source>
</reference>
<dbReference type="Gene3D" id="1.10.472.10">
    <property type="entry name" value="Cyclin-like"/>
    <property type="match status" value="2"/>
</dbReference>
<dbReference type="GO" id="GO:0006357">
    <property type="term" value="P:regulation of transcription by RNA polymerase II"/>
    <property type="evidence" value="ECO:0007669"/>
    <property type="project" value="InterPro"/>
</dbReference>
<dbReference type="Pfam" id="PF00134">
    <property type="entry name" value="Cyclin_N"/>
    <property type="match status" value="1"/>
</dbReference>
<dbReference type="CDD" id="cd20513">
    <property type="entry name" value="CYCLIN_CCNC_rpt1"/>
    <property type="match status" value="1"/>
</dbReference>
<dbReference type="STRING" id="743788.S8EZI1"/>
<dbReference type="FunCoup" id="S8EZI1">
    <property type="interactions" value="598"/>
</dbReference>
<dbReference type="AlphaFoldDB" id="S8EZI1"/>
<dbReference type="SUPFAM" id="SSF47954">
    <property type="entry name" value="Cyclin-like"/>
    <property type="match status" value="2"/>
</dbReference>
<keyword evidence="7" id="KW-0804">Transcription</keyword>
<evidence type="ECO:0000259" key="11">
    <source>
        <dbReference type="SMART" id="SM00385"/>
    </source>
</evidence>
<feature type="domain" description="Cyclin-like" evidence="11">
    <location>
        <begin position="191"/>
        <end position="288"/>
    </location>
</feature>